<sequence length="481" mass="50422">MISRRKLLTGAGALAAAAALPGRPVWADGPVGESWAPYPSVATWGGPKKILEIFLYGGLSAWESFHVDLRDTLFKANLLSAFNSTALLTHCGSTQTGATVQTLGGMKWSVATSPLWSRPDLLARTRVVTMTHEFSAHPVAIPLALTGRPLGDARAASLGAAIKRRHPEQHTSYVLMPDSGRFFGGDDKAFSAWLSVGAHGSAARPVLVPMSSGVSEMADWASRTGVNAGADALTSYYADLYETNLDGSRSRGYDAYRAALDSLPGSPNLTSVFNSSLRGEGASLAHCSTSVVAPGTPFNTTAACLDMAAWLFNTKNTRYVGMVDVGIGKDTGAAYDGHGHTAGVTFGNLFLLLKELSRVTSTATPAANRISVDDTLIILNTEFGRTPDPQGSGGTGRDHYGRGYVVVLIGGPIQPTASGEPKLIGTIDWTAGSPAGRYTPANLACVALTAAGIDPHGTDNFAFQELPPGMPSSYEQPFFQA</sequence>
<dbReference type="InterPro" id="IPR010869">
    <property type="entry name" value="DUF1501"/>
</dbReference>
<comment type="caution">
    <text evidence="2">The sequence shown here is derived from an EMBL/GenBank/DDBJ whole genome shotgun (WGS) entry which is preliminary data.</text>
</comment>
<dbReference type="PROSITE" id="PS51318">
    <property type="entry name" value="TAT"/>
    <property type="match status" value="1"/>
</dbReference>
<proteinExistence type="predicted"/>
<dbReference type="Proteomes" id="UP001217485">
    <property type="component" value="Unassembled WGS sequence"/>
</dbReference>
<evidence type="ECO:0000313" key="2">
    <source>
        <dbReference type="EMBL" id="MDC0684894.1"/>
    </source>
</evidence>
<keyword evidence="3" id="KW-1185">Reference proteome</keyword>
<organism evidence="2 3">
    <name type="scientific">Sorangium atrum</name>
    <dbReference type="NCBI Taxonomy" id="2995308"/>
    <lineage>
        <taxon>Bacteria</taxon>
        <taxon>Pseudomonadati</taxon>
        <taxon>Myxococcota</taxon>
        <taxon>Polyangia</taxon>
        <taxon>Polyangiales</taxon>
        <taxon>Polyangiaceae</taxon>
        <taxon>Sorangium</taxon>
    </lineage>
</organism>
<evidence type="ECO:0000256" key="1">
    <source>
        <dbReference type="SAM" id="SignalP"/>
    </source>
</evidence>
<evidence type="ECO:0000313" key="3">
    <source>
        <dbReference type="Proteomes" id="UP001217485"/>
    </source>
</evidence>
<dbReference type="Pfam" id="PF07394">
    <property type="entry name" value="DUF1501"/>
    <property type="match status" value="1"/>
</dbReference>
<dbReference type="EMBL" id="JAQNDK010000006">
    <property type="protein sequence ID" value="MDC0684894.1"/>
    <property type="molecule type" value="Genomic_DNA"/>
</dbReference>
<accession>A0ABT5CEM6</accession>
<feature type="signal peptide" evidence="1">
    <location>
        <begin position="1"/>
        <end position="27"/>
    </location>
</feature>
<dbReference type="RefSeq" id="WP_272103022.1">
    <property type="nucleotide sequence ID" value="NZ_JAQNDK010000006.1"/>
</dbReference>
<feature type="chain" id="PRO_5047333973" evidence="1">
    <location>
        <begin position="28"/>
        <end position="481"/>
    </location>
</feature>
<reference evidence="2 3" key="1">
    <citation type="submission" date="2023-01" db="EMBL/GenBank/DDBJ databases">
        <title>Minimal conservation of predation-associated metabolite biosynthetic gene clusters underscores biosynthetic potential of Myxococcota including descriptions for ten novel species: Archangium lansinium sp. nov., Myxococcus landrumus sp. nov., Nannocystis bai.</title>
        <authorList>
            <person name="Ahearne A."/>
            <person name="Stevens C."/>
            <person name="Dowd S."/>
        </authorList>
    </citation>
    <scope>NUCLEOTIDE SEQUENCE [LARGE SCALE GENOMIC DNA]</scope>
    <source>
        <strain evidence="2 3">WIWO2</strain>
    </source>
</reference>
<dbReference type="InterPro" id="IPR006311">
    <property type="entry name" value="TAT_signal"/>
</dbReference>
<name>A0ABT5CEM6_9BACT</name>
<keyword evidence="1" id="KW-0732">Signal</keyword>
<gene>
    <name evidence="2" type="ORF">POL72_44670</name>
</gene>
<protein>
    <submittedName>
        <fullName evidence="2">DUF1501 domain-containing protein</fullName>
    </submittedName>
</protein>